<evidence type="ECO:0000256" key="2">
    <source>
        <dbReference type="SAM" id="Phobius"/>
    </source>
</evidence>
<evidence type="ECO:0000259" key="4">
    <source>
        <dbReference type="Pfam" id="PF14331"/>
    </source>
</evidence>
<feature type="compositionally biased region" description="Low complexity" evidence="1">
    <location>
        <begin position="807"/>
        <end position="822"/>
    </location>
</feature>
<keyword evidence="2" id="KW-0472">Membrane</keyword>
<dbReference type="PANTHER" id="PTHR36153:SF1">
    <property type="entry name" value="TYPE VI SECRETION SYSTEM COMPONENT TSSM1"/>
    <property type="match status" value="1"/>
</dbReference>
<evidence type="ECO:0000313" key="5">
    <source>
        <dbReference type="EMBL" id="NKC34597.1"/>
    </source>
</evidence>
<dbReference type="EMBL" id="JAAVNE010000105">
    <property type="protein sequence ID" value="NKC34597.1"/>
    <property type="molecule type" value="Genomic_DNA"/>
</dbReference>
<dbReference type="InterPro" id="IPR053156">
    <property type="entry name" value="T6SS_TssM-like"/>
</dbReference>
<dbReference type="PANTHER" id="PTHR36153">
    <property type="entry name" value="INNER MEMBRANE PROTEIN-RELATED"/>
    <property type="match status" value="1"/>
</dbReference>
<keyword evidence="2" id="KW-1133">Transmembrane helix</keyword>
<dbReference type="InterPro" id="IPR009612">
    <property type="entry name" value="IcmF-rel"/>
</dbReference>
<sequence>MKAFLTIPALGGLFGALLLVPVIWLFAPALLGIEAPWLLALLAALPVLAWLAVMLLVVARRRKQEAGLIAGVTAQEDAAAKGRAQAEALSAEEAAIAQRLAAALAALKTAGGGKGGYLYERPWYVIIGPPGAGKTTAIQNSGLDFPLSAGRVAGVGGTRNCDWWIAEQAVLIDTAGRYTTQDSDAQADSAGWENFLELLKRQRPKQPLNGVIVAFGADMISRLDAAQREQHAQAVRRRVRDLEQKLGQRLPVYLLVSKADLIVGFSEFFDDLDKDGRAQVWGVTFPEASGPEGPVARLGEEFAALTRRLQDRLLERLQAERGPEQRARIGGFPAQFASLEAPLLAFAHAAFGGSSLEPAPFLRGVYFTSGTQEGTPIDRLTGALSRAFGLDPRRPAAIMGQKGRSYFLGRLLREVVFNEARLAARDRGQAKRARLVQAGAWAAAVLLLLGGGAWGFAAINAEQARRARLEAALATAEQAGQGLPLDRIAADDDLARVIPYLNAVRALPPAAEADGAGLGLSQGPKLAEAGGLAYEHALDRVLLPRLLARLETQIRAGIMRPDYLYEATRIYLMLGRAGPMDRALVQEWMALDWQQAFPGAVGTPSRDALAQHLEALLAVDFSRYPLDGALVDTARRIFSRLPMAERIYSRLRTAAAQVPPWKPGEAMGIAGQRWFATASGRPLAEVAVPGLFTIDGLHKALLPRLPAAIVEAASESWVLGAEAATALAGDPRQLEAAVLRLYAEDYARAWQTALADIVLPPFRSLPQAAEALNLLGAPNSPMRDVLRGAARQLSPGTPPDPPGGATGAAAAGGAASPAGARR</sequence>
<dbReference type="InterPro" id="IPR017731">
    <property type="entry name" value="TssM1-like"/>
</dbReference>
<comment type="caution">
    <text evidence="5">The sequence shown here is derived from an EMBL/GenBank/DDBJ whole genome shotgun (WGS) entry which is preliminary data.</text>
</comment>
<proteinExistence type="predicted"/>
<gene>
    <name evidence="5" type="primary">tssM</name>
    <name evidence="5" type="ORF">HEQ75_27375</name>
</gene>
<feature type="region of interest" description="Disordered" evidence="1">
    <location>
        <begin position="787"/>
        <end position="822"/>
    </location>
</feature>
<keyword evidence="2" id="KW-0812">Transmembrane</keyword>
<dbReference type="CDD" id="cd00882">
    <property type="entry name" value="Ras_like_GTPase"/>
    <property type="match status" value="1"/>
</dbReference>
<dbReference type="SUPFAM" id="SSF52540">
    <property type="entry name" value="P-loop containing nucleoside triphosphate hydrolases"/>
    <property type="match status" value="1"/>
</dbReference>
<feature type="non-terminal residue" evidence="5">
    <location>
        <position position="822"/>
    </location>
</feature>
<feature type="transmembrane region" description="Helical" evidence="2">
    <location>
        <begin position="435"/>
        <end position="457"/>
    </location>
</feature>
<dbReference type="Proteomes" id="UP000787635">
    <property type="component" value="Unassembled WGS sequence"/>
</dbReference>
<dbReference type="InterPro" id="IPR025743">
    <property type="entry name" value="TssM1_N"/>
</dbReference>
<dbReference type="NCBIfam" id="TIGR03348">
    <property type="entry name" value="VI_IcmF"/>
    <property type="match status" value="1"/>
</dbReference>
<evidence type="ECO:0000259" key="3">
    <source>
        <dbReference type="Pfam" id="PF06761"/>
    </source>
</evidence>
<name>A0ABX1EGF6_9PROT</name>
<dbReference type="InterPro" id="IPR027417">
    <property type="entry name" value="P-loop_NTPase"/>
</dbReference>
<evidence type="ECO:0000256" key="1">
    <source>
        <dbReference type="SAM" id="MobiDB-lite"/>
    </source>
</evidence>
<feature type="transmembrane region" description="Helical" evidence="2">
    <location>
        <begin position="7"/>
        <end position="31"/>
    </location>
</feature>
<dbReference type="Pfam" id="PF14331">
    <property type="entry name" value="IcmF-related_N"/>
    <property type="match status" value="1"/>
</dbReference>
<feature type="domain" description="Type VI secretion system component TssM1 N-terminal" evidence="4">
    <location>
        <begin position="186"/>
        <end position="443"/>
    </location>
</feature>
<feature type="transmembrane region" description="Helical" evidence="2">
    <location>
        <begin position="37"/>
        <end position="59"/>
    </location>
</feature>
<feature type="domain" description="IcmF-related" evidence="3">
    <location>
        <begin position="499"/>
        <end position="792"/>
    </location>
</feature>
<organism evidence="5 6">
    <name type="scientific">Falsiroseomonas selenitidurans</name>
    <dbReference type="NCBI Taxonomy" id="2716335"/>
    <lineage>
        <taxon>Bacteria</taxon>
        <taxon>Pseudomonadati</taxon>
        <taxon>Pseudomonadota</taxon>
        <taxon>Alphaproteobacteria</taxon>
        <taxon>Acetobacterales</taxon>
        <taxon>Roseomonadaceae</taxon>
        <taxon>Falsiroseomonas</taxon>
    </lineage>
</organism>
<accession>A0ABX1EGF6</accession>
<keyword evidence="6" id="KW-1185">Reference proteome</keyword>
<reference evidence="5 6" key="1">
    <citation type="submission" date="2020-03" db="EMBL/GenBank/DDBJ databases">
        <title>Roseomonas selenitidurans sp. nov. isolated from urban soil.</title>
        <authorList>
            <person name="Liu H."/>
        </authorList>
    </citation>
    <scope>NUCLEOTIDE SEQUENCE [LARGE SCALE GENOMIC DNA]</scope>
    <source>
        <strain evidence="5 6">BU-1</strain>
    </source>
</reference>
<dbReference type="RefSeq" id="WP_168035292.1">
    <property type="nucleotide sequence ID" value="NZ_JAAVNE010000105.1"/>
</dbReference>
<dbReference type="Pfam" id="PF06761">
    <property type="entry name" value="IcmF-related"/>
    <property type="match status" value="1"/>
</dbReference>
<protein>
    <submittedName>
        <fullName evidence="5">Type VI secretion system membrane subunit TssM</fullName>
    </submittedName>
</protein>
<evidence type="ECO:0000313" key="6">
    <source>
        <dbReference type="Proteomes" id="UP000787635"/>
    </source>
</evidence>